<reference evidence="2 4" key="1">
    <citation type="journal article" date="2011" name="Nature">
        <title>The Medicago genome provides insight into the evolution of rhizobial symbioses.</title>
        <authorList>
            <person name="Young N.D."/>
            <person name="Debelle F."/>
            <person name="Oldroyd G.E."/>
            <person name="Geurts R."/>
            <person name="Cannon S.B."/>
            <person name="Udvardi M.K."/>
            <person name="Benedito V.A."/>
            <person name="Mayer K.F."/>
            <person name="Gouzy J."/>
            <person name="Schoof H."/>
            <person name="Van de Peer Y."/>
            <person name="Proost S."/>
            <person name="Cook D.R."/>
            <person name="Meyers B.C."/>
            <person name="Spannagl M."/>
            <person name="Cheung F."/>
            <person name="De Mita S."/>
            <person name="Krishnakumar V."/>
            <person name="Gundlach H."/>
            <person name="Zhou S."/>
            <person name="Mudge J."/>
            <person name="Bharti A.K."/>
            <person name="Murray J.D."/>
            <person name="Naoumkina M.A."/>
            <person name="Rosen B."/>
            <person name="Silverstein K.A."/>
            <person name="Tang H."/>
            <person name="Rombauts S."/>
            <person name="Zhao P.X."/>
            <person name="Zhou P."/>
            <person name="Barbe V."/>
            <person name="Bardou P."/>
            <person name="Bechner M."/>
            <person name="Bellec A."/>
            <person name="Berger A."/>
            <person name="Berges H."/>
            <person name="Bidwell S."/>
            <person name="Bisseling T."/>
            <person name="Choisne N."/>
            <person name="Couloux A."/>
            <person name="Denny R."/>
            <person name="Deshpande S."/>
            <person name="Dai X."/>
            <person name="Doyle J.J."/>
            <person name="Dudez A.M."/>
            <person name="Farmer A.D."/>
            <person name="Fouteau S."/>
            <person name="Franken C."/>
            <person name="Gibelin C."/>
            <person name="Gish J."/>
            <person name="Goldstein S."/>
            <person name="Gonzalez A.J."/>
            <person name="Green P.J."/>
            <person name="Hallab A."/>
            <person name="Hartog M."/>
            <person name="Hua A."/>
            <person name="Humphray S.J."/>
            <person name="Jeong D.H."/>
            <person name="Jing Y."/>
            <person name="Jocker A."/>
            <person name="Kenton S.M."/>
            <person name="Kim D.J."/>
            <person name="Klee K."/>
            <person name="Lai H."/>
            <person name="Lang C."/>
            <person name="Lin S."/>
            <person name="Macmil S.L."/>
            <person name="Magdelenat G."/>
            <person name="Matthews L."/>
            <person name="McCorrison J."/>
            <person name="Monaghan E.L."/>
            <person name="Mun J.H."/>
            <person name="Najar F.Z."/>
            <person name="Nicholson C."/>
            <person name="Noirot C."/>
            <person name="O'Bleness M."/>
            <person name="Paule C.R."/>
            <person name="Poulain J."/>
            <person name="Prion F."/>
            <person name="Qin B."/>
            <person name="Qu C."/>
            <person name="Retzel E.F."/>
            <person name="Riddle C."/>
            <person name="Sallet E."/>
            <person name="Samain S."/>
            <person name="Samson N."/>
            <person name="Sanders I."/>
            <person name="Saurat O."/>
            <person name="Scarpelli C."/>
            <person name="Schiex T."/>
            <person name="Segurens B."/>
            <person name="Severin A.J."/>
            <person name="Sherrier D.J."/>
            <person name="Shi R."/>
            <person name="Sims S."/>
            <person name="Singer S.R."/>
            <person name="Sinharoy S."/>
            <person name="Sterck L."/>
            <person name="Viollet A."/>
            <person name="Wang B.B."/>
            <person name="Wang K."/>
            <person name="Wang M."/>
            <person name="Wang X."/>
            <person name="Warfsmann J."/>
            <person name="Weissenbach J."/>
            <person name="White D.D."/>
            <person name="White J.D."/>
            <person name="Wiley G.B."/>
            <person name="Wincker P."/>
            <person name="Xing Y."/>
            <person name="Yang L."/>
            <person name="Yao Z."/>
            <person name="Ying F."/>
            <person name="Zhai J."/>
            <person name="Zhou L."/>
            <person name="Zuber A."/>
            <person name="Denarie J."/>
            <person name="Dixon R.A."/>
            <person name="May G.D."/>
            <person name="Schwartz D.C."/>
            <person name="Rogers J."/>
            <person name="Quetier F."/>
            <person name="Town C.D."/>
            <person name="Roe B.A."/>
        </authorList>
    </citation>
    <scope>NUCLEOTIDE SEQUENCE [LARGE SCALE GENOMIC DNA]</scope>
    <source>
        <strain evidence="2">A17</strain>
        <strain evidence="3 4">cv. Jemalong A17</strain>
    </source>
</reference>
<dbReference type="PANTHER" id="PTHR44259">
    <property type="entry name" value="OS07G0183000 PROTEIN-RELATED"/>
    <property type="match status" value="1"/>
</dbReference>
<protein>
    <recommendedName>
        <fullName evidence="1">KIB1-4 beta-propeller domain-containing protein</fullName>
    </recommendedName>
</protein>
<dbReference type="PaxDb" id="3880-AES79564"/>
<name>G7KT63_MEDTR</name>
<evidence type="ECO:0000259" key="1">
    <source>
        <dbReference type="Pfam" id="PF03478"/>
    </source>
</evidence>
<sequence>MIENKHCCPLPELPSLSTKSLHCLRTPLLNSNKCIGSVDGWLIVSDNSEKGFAKIFFLNPVTDVRITIPSKLYLPSIIGEGISYVSKMTASSKPNCDGSDCYLAGLLSDYYIAIYKLFEKSWTIVEPDKDSGTYFMDIEIIGTKLYVKGSSLLVYDLKDSTNGPPKAEVLAKFPRRPARSSSYISFLAKDKTLRELYFISMYYNREFEAEQFVSYRFNGNITAYTNPPHVTSVEVFKLDTNKSPIGWKNVTLEDKVAFVSKCKSMVMSRDDLNHSEELVRGNSIYFAVTFPCPLFNPLRSFEVGMFCLNDSRVKYGPMETSKHGYVLYPLWFVPSLW</sequence>
<keyword evidence="4" id="KW-1185">Reference proteome</keyword>
<dbReference type="HOGENOM" id="CLU_028642_0_0_1"/>
<accession>A0A0C3W7G4</accession>
<evidence type="ECO:0000313" key="4">
    <source>
        <dbReference type="Proteomes" id="UP000002051"/>
    </source>
</evidence>
<proteinExistence type="predicted"/>
<reference evidence="2 4" key="2">
    <citation type="journal article" date="2014" name="BMC Genomics">
        <title>An improved genome release (version Mt4.0) for the model legume Medicago truncatula.</title>
        <authorList>
            <person name="Tang H."/>
            <person name="Krishnakumar V."/>
            <person name="Bidwell S."/>
            <person name="Rosen B."/>
            <person name="Chan A."/>
            <person name="Zhou S."/>
            <person name="Gentzbittel L."/>
            <person name="Childs K.L."/>
            <person name="Yandell M."/>
            <person name="Gundlach H."/>
            <person name="Mayer K.F."/>
            <person name="Schwartz D.C."/>
            <person name="Town C.D."/>
        </authorList>
    </citation>
    <scope>GENOME REANNOTATION</scope>
    <source>
        <strain evidence="3 4">cv. Jemalong A17</strain>
    </source>
</reference>
<dbReference type="Proteomes" id="UP000002051">
    <property type="component" value="Unassembled WGS sequence"/>
</dbReference>
<gene>
    <name evidence="2" type="ordered locus">MTR_7g069840</name>
</gene>
<dbReference type="InterPro" id="IPR050942">
    <property type="entry name" value="F-box_BR-signaling"/>
</dbReference>
<evidence type="ECO:0000313" key="2">
    <source>
        <dbReference type="EMBL" id="AES79564.2"/>
    </source>
</evidence>
<dbReference type="EnsemblPlants" id="AES79564">
    <property type="protein sequence ID" value="AES79564"/>
    <property type="gene ID" value="MTR_7g069840"/>
</dbReference>
<accession>G7KT63</accession>
<dbReference type="AlphaFoldDB" id="G7KT63"/>
<feature type="domain" description="KIB1-4 beta-propeller" evidence="1">
    <location>
        <begin position="15"/>
        <end position="287"/>
    </location>
</feature>
<organism evidence="2 4">
    <name type="scientific">Medicago truncatula</name>
    <name type="common">Barrel medic</name>
    <name type="synonym">Medicago tribuloides</name>
    <dbReference type="NCBI Taxonomy" id="3880"/>
    <lineage>
        <taxon>Eukaryota</taxon>
        <taxon>Viridiplantae</taxon>
        <taxon>Streptophyta</taxon>
        <taxon>Embryophyta</taxon>
        <taxon>Tracheophyta</taxon>
        <taxon>Spermatophyta</taxon>
        <taxon>Magnoliopsida</taxon>
        <taxon>eudicotyledons</taxon>
        <taxon>Gunneridae</taxon>
        <taxon>Pentapetalae</taxon>
        <taxon>rosids</taxon>
        <taxon>fabids</taxon>
        <taxon>Fabales</taxon>
        <taxon>Fabaceae</taxon>
        <taxon>Papilionoideae</taxon>
        <taxon>50 kb inversion clade</taxon>
        <taxon>NPAAA clade</taxon>
        <taxon>Hologalegina</taxon>
        <taxon>IRL clade</taxon>
        <taxon>Trifolieae</taxon>
        <taxon>Medicago</taxon>
    </lineage>
</organism>
<dbReference type="PANTHER" id="PTHR44259:SF114">
    <property type="entry name" value="OS06G0707300 PROTEIN"/>
    <property type="match status" value="1"/>
</dbReference>
<dbReference type="Pfam" id="PF03478">
    <property type="entry name" value="Beta-prop_KIB1-4"/>
    <property type="match status" value="1"/>
</dbReference>
<dbReference type="InterPro" id="IPR005174">
    <property type="entry name" value="KIB1-4_b-propeller"/>
</dbReference>
<dbReference type="EMBL" id="CM001223">
    <property type="protein sequence ID" value="AES79564.2"/>
    <property type="molecule type" value="Genomic_DNA"/>
</dbReference>
<evidence type="ECO:0000313" key="3">
    <source>
        <dbReference type="EnsemblPlants" id="AES79564"/>
    </source>
</evidence>
<reference evidence="3" key="3">
    <citation type="submission" date="2015-04" db="UniProtKB">
        <authorList>
            <consortium name="EnsemblPlants"/>
        </authorList>
    </citation>
    <scope>IDENTIFICATION</scope>
    <source>
        <strain evidence="3">cv. Jemalong A17</strain>
    </source>
</reference>